<evidence type="ECO:0000313" key="12">
    <source>
        <dbReference type="Proteomes" id="UP000196240"/>
    </source>
</evidence>
<dbReference type="Gene3D" id="3.30.450.20">
    <property type="entry name" value="PAS domain"/>
    <property type="match status" value="1"/>
</dbReference>
<dbReference type="InterPro" id="IPR033479">
    <property type="entry name" value="dCache_1"/>
</dbReference>
<evidence type="ECO:0000256" key="7">
    <source>
        <dbReference type="ARBA" id="ARBA00023136"/>
    </source>
</evidence>
<dbReference type="Gene3D" id="3.30.70.270">
    <property type="match status" value="1"/>
</dbReference>
<keyword evidence="7 9" id="KW-0472">Membrane</keyword>
<dbReference type="PROSITE" id="PS50887">
    <property type="entry name" value="GGDEF"/>
    <property type="match status" value="1"/>
</dbReference>
<dbReference type="SUPFAM" id="SSF103190">
    <property type="entry name" value="Sensory domain-like"/>
    <property type="match status" value="1"/>
</dbReference>
<evidence type="ECO:0000256" key="6">
    <source>
        <dbReference type="ARBA" id="ARBA00022989"/>
    </source>
</evidence>
<evidence type="ECO:0000256" key="5">
    <source>
        <dbReference type="ARBA" id="ARBA00022692"/>
    </source>
</evidence>
<dbReference type="CDD" id="cd01949">
    <property type="entry name" value="GGDEF"/>
    <property type="match status" value="1"/>
</dbReference>
<evidence type="ECO:0000313" key="11">
    <source>
        <dbReference type="EMBL" id="SJX22732.1"/>
    </source>
</evidence>
<dbReference type="FunFam" id="3.30.70.270:FF:000001">
    <property type="entry name" value="Diguanylate cyclase domain protein"/>
    <property type="match status" value="1"/>
</dbReference>
<dbReference type="EMBL" id="FUUY01000007">
    <property type="protein sequence ID" value="SJX22732.1"/>
    <property type="molecule type" value="Genomic_DNA"/>
</dbReference>
<dbReference type="NCBIfam" id="TIGR00254">
    <property type="entry name" value="GGDEF"/>
    <property type="match status" value="1"/>
</dbReference>
<evidence type="ECO:0000259" key="10">
    <source>
        <dbReference type="PROSITE" id="PS50887"/>
    </source>
</evidence>
<feature type="transmembrane region" description="Helical" evidence="9">
    <location>
        <begin position="15"/>
        <end position="39"/>
    </location>
</feature>
<evidence type="ECO:0000256" key="8">
    <source>
        <dbReference type="ARBA" id="ARBA00034247"/>
    </source>
</evidence>
<dbReference type="GO" id="GO:0005886">
    <property type="term" value="C:plasma membrane"/>
    <property type="evidence" value="ECO:0007669"/>
    <property type="project" value="UniProtKB-SubCell"/>
</dbReference>
<keyword evidence="11" id="KW-0808">Transferase</keyword>
<evidence type="ECO:0000256" key="4">
    <source>
        <dbReference type="ARBA" id="ARBA00022475"/>
    </source>
</evidence>
<keyword evidence="11" id="KW-0548">Nucleotidyltransferase</keyword>
<dbReference type="InterPro" id="IPR000160">
    <property type="entry name" value="GGDEF_dom"/>
</dbReference>
<dbReference type="AlphaFoldDB" id="A0A1R7QEN2"/>
<dbReference type="GO" id="GO:0043709">
    <property type="term" value="P:cell adhesion involved in single-species biofilm formation"/>
    <property type="evidence" value="ECO:0007669"/>
    <property type="project" value="TreeGrafter"/>
</dbReference>
<evidence type="ECO:0000256" key="3">
    <source>
        <dbReference type="ARBA" id="ARBA00012528"/>
    </source>
</evidence>
<dbReference type="GO" id="GO:0052621">
    <property type="term" value="F:diguanylate cyclase activity"/>
    <property type="evidence" value="ECO:0007669"/>
    <property type="project" value="UniProtKB-EC"/>
</dbReference>
<protein>
    <recommendedName>
        <fullName evidence="3">diguanylate cyclase</fullName>
        <ecNumber evidence="3">2.7.7.65</ecNumber>
    </recommendedName>
</protein>
<dbReference type="CDD" id="cd18773">
    <property type="entry name" value="PDC1_HK_sensor"/>
    <property type="match status" value="1"/>
</dbReference>
<dbReference type="EC" id="2.7.7.65" evidence="3"/>
<evidence type="ECO:0000256" key="9">
    <source>
        <dbReference type="SAM" id="Phobius"/>
    </source>
</evidence>
<dbReference type="InterPro" id="IPR029787">
    <property type="entry name" value="Nucleotide_cyclase"/>
</dbReference>
<feature type="transmembrane region" description="Helical" evidence="9">
    <location>
        <begin position="284"/>
        <end position="304"/>
    </location>
</feature>
<feature type="domain" description="GGDEF" evidence="10">
    <location>
        <begin position="394"/>
        <end position="524"/>
    </location>
</feature>
<comment type="cofactor">
    <cofactor evidence="1">
        <name>Mg(2+)</name>
        <dbReference type="ChEBI" id="CHEBI:18420"/>
    </cofactor>
</comment>
<keyword evidence="4" id="KW-1003">Cell membrane</keyword>
<gene>
    <name evidence="11" type="primary">ycdT_5</name>
    <name evidence="11" type="ORF">ACNJC6_02385</name>
</gene>
<dbReference type="RefSeq" id="WP_087013362.1">
    <property type="nucleotide sequence ID" value="NZ_FUUY01000007.1"/>
</dbReference>
<sequence length="525" mass="59590">MIKKSVFHSLDLQKLILILIIGCVSSLFLISIFVLNYVIKEQLTENSLAANQRYASKIAFSTDKYFESMLSELRYSAQIVGQDFSNQQILKAEVTRLKDQSKKFNSVTIIDKNAFILEYSPQTIHVDPKKQYRTPGITEALKLKKTYISSPYKGLSNNLIVLIAQPIFNRKNEFLGIVTGSIYLNKENLVSELLAATYSYKRSYTYVIDNKNKIIFHPDKTRIGDSLKNNTGMQYITSHSTGKIALLNSKGIENLAGFAAIPSVNWIVVSQQPTLELLSQANSIIVKVTLAMLGFYLLLFIFVWKLSYWISSPLNKLAQMASMLTRPNIDQDIKNIDPWYFEALRFRTALLLSSKHFKDEIAELQQHVNTDPLTGLYNRRGMKLFLNELEATNTPFSVLTLDIDHFKAVNDNYGHDQGDHVLKKLASHMKSNFRQHDVCCRVGGEEFIVFVVHEDPKIAYIAAERLRKTVAQSYIDPIGTITVSIGIASWPQDSENIQDVIKLADQKLYQAKNDGRNCIRSTSSD</sequence>
<organism evidence="11 12">
    <name type="scientific">Acinetobacter johnsonii</name>
    <dbReference type="NCBI Taxonomy" id="40214"/>
    <lineage>
        <taxon>Bacteria</taxon>
        <taxon>Pseudomonadati</taxon>
        <taxon>Pseudomonadota</taxon>
        <taxon>Gammaproteobacteria</taxon>
        <taxon>Moraxellales</taxon>
        <taxon>Moraxellaceae</taxon>
        <taxon>Acinetobacter</taxon>
    </lineage>
</organism>
<evidence type="ECO:0000256" key="1">
    <source>
        <dbReference type="ARBA" id="ARBA00001946"/>
    </source>
</evidence>
<reference evidence="11 12" key="1">
    <citation type="submission" date="2017-02" db="EMBL/GenBank/DDBJ databases">
        <authorList>
            <person name="Peterson S.W."/>
        </authorList>
    </citation>
    <scope>NUCLEOTIDE SEQUENCE [LARGE SCALE GENOMIC DNA]</scope>
    <source>
        <strain evidence="11">C6</strain>
    </source>
</reference>
<accession>A0A1R7QEN2</accession>
<dbReference type="PANTHER" id="PTHR45138:SF9">
    <property type="entry name" value="DIGUANYLATE CYCLASE DGCM-RELATED"/>
    <property type="match status" value="1"/>
</dbReference>
<dbReference type="SUPFAM" id="SSF55073">
    <property type="entry name" value="Nucleotide cyclase"/>
    <property type="match status" value="1"/>
</dbReference>
<dbReference type="SMART" id="SM00267">
    <property type="entry name" value="GGDEF"/>
    <property type="match status" value="1"/>
</dbReference>
<name>A0A1R7QEN2_ACIJO</name>
<evidence type="ECO:0000256" key="2">
    <source>
        <dbReference type="ARBA" id="ARBA00004651"/>
    </source>
</evidence>
<dbReference type="InterPro" id="IPR029151">
    <property type="entry name" value="Sensor-like_sf"/>
</dbReference>
<keyword evidence="6 9" id="KW-1133">Transmembrane helix</keyword>
<dbReference type="Proteomes" id="UP000196240">
    <property type="component" value="Unassembled WGS sequence"/>
</dbReference>
<dbReference type="GO" id="GO:1902201">
    <property type="term" value="P:negative regulation of bacterial-type flagellum-dependent cell motility"/>
    <property type="evidence" value="ECO:0007669"/>
    <property type="project" value="TreeGrafter"/>
</dbReference>
<comment type="subcellular location">
    <subcellularLocation>
        <location evidence="2">Cell membrane</location>
        <topology evidence="2">Multi-pass membrane protein</topology>
    </subcellularLocation>
</comment>
<dbReference type="InterPro" id="IPR043128">
    <property type="entry name" value="Rev_trsase/Diguanyl_cyclase"/>
</dbReference>
<dbReference type="Gene3D" id="6.10.340.10">
    <property type="match status" value="1"/>
</dbReference>
<dbReference type="Pfam" id="PF00990">
    <property type="entry name" value="GGDEF"/>
    <property type="match status" value="1"/>
</dbReference>
<proteinExistence type="predicted"/>
<keyword evidence="5 9" id="KW-0812">Transmembrane</keyword>
<comment type="catalytic activity">
    <reaction evidence="8">
        <text>2 GTP = 3',3'-c-di-GMP + 2 diphosphate</text>
        <dbReference type="Rhea" id="RHEA:24898"/>
        <dbReference type="ChEBI" id="CHEBI:33019"/>
        <dbReference type="ChEBI" id="CHEBI:37565"/>
        <dbReference type="ChEBI" id="CHEBI:58805"/>
        <dbReference type="EC" id="2.7.7.65"/>
    </reaction>
</comment>
<dbReference type="InterPro" id="IPR050469">
    <property type="entry name" value="Diguanylate_Cyclase"/>
</dbReference>
<dbReference type="CDD" id="cd12912">
    <property type="entry name" value="PDC2_MCP_like"/>
    <property type="match status" value="1"/>
</dbReference>
<dbReference type="PANTHER" id="PTHR45138">
    <property type="entry name" value="REGULATORY COMPONENTS OF SENSORY TRANSDUCTION SYSTEM"/>
    <property type="match status" value="1"/>
</dbReference>
<dbReference type="Pfam" id="PF02743">
    <property type="entry name" value="dCache_1"/>
    <property type="match status" value="1"/>
</dbReference>